<evidence type="ECO:0000313" key="3">
    <source>
        <dbReference type="Proteomes" id="UP001286456"/>
    </source>
</evidence>
<evidence type="ECO:0000313" key="2">
    <source>
        <dbReference type="EMBL" id="KAK3335229.1"/>
    </source>
</evidence>
<accession>A0AAE0J1J4</accession>
<comment type="caution">
    <text evidence="2">The sequence shown here is derived from an EMBL/GenBank/DDBJ whole genome shotgun (WGS) entry which is preliminary data.</text>
</comment>
<feature type="region of interest" description="Disordered" evidence="1">
    <location>
        <begin position="131"/>
        <end position="156"/>
    </location>
</feature>
<dbReference type="Proteomes" id="UP001286456">
    <property type="component" value="Unassembled WGS sequence"/>
</dbReference>
<name>A0AAE0J1J4_9PEZI</name>
<proteinExistence type="predicted"/>
<dbReference type="AlphaFoldDB" id="A0AAE0J1J4"/>
<evidence type="ECO:0000256" key="1">
    <source>
        <dbReference type="SAM" id="MobiDB-lite"/>
    </source>
</evidence>
<keyword evidence="3" id="KW-1185">Reference proteome</keyword>
<organism evidence="2 3">
    <name type="scientific">Cercophora scortea</name>
    <dbReference type="NCBI Taxonomy" id="314031"/>
    <lineage>
        <taxon>Eukaryota</taxon>
        <taxon>Fungi</taxon>
        <taxon>Dikarya</taxon>
        <taxon>Ascomycota</taxon>
        <taxon>Pezizomycotina</taxon>
        <taxon>Sordariomycetes</taxon>
        <taxon>Sordariomycetidae</taxon>
        <taxon>Sordariales</taxon>
        <taxon>Lasiosphaeriaceae</taxon>
        <taxon>Cercophora</taxon>
    </lineage>
</organism>
<reference evidence="2" key="2">
    <citation type="submission" date="2023-06" db="EMBL/GenBank/DDBJ databases">
        <authorList>
            <consortium name="Lawrence Berkeley National Laboratory"/>
            <person name="Haridas S."/>
            <person name="Hensen N."/>
            <person name="Bonometti L."/>
            <person name="Westerberg I."/>
            <person name="Brannstrom I.O."/>
            <person name="Guillou S."/>
            <person name="Cros-Aarteil S."/>
            <person name="Calhoun S."/>
            <person name="Kuo A."/>
            <person name="Mondo S."/>
            <person name="Pangilinan J."/>
            <person name="Riley R."/>
            <person name="Labutti K."/>
            <person name="Andreopoulos B."/>
            <person name="Lipzen A."/>
            <person name="Chen C."/>
            <person name="Yanf M."/>
            <person name="Daum C."/>
            <person name="Ng V."/>
            <person name="Clum A."/>
            <person name="Steindorff A."/>
            <person name="Ohm R."/>
            <person name="Martin F."/>
            <person name="Silar P."/>
            <person name="Natvig D."/>
            <person name="Lalanne C."/>
            <person name="Gautier V."/>
            <person name="Ament-Velasquez S.L."/>
            <person name="Kruys A."/>
            <person name="Hutchinson M.I."/>
            <person name="Powell A.J."/>
            <person name="Barry K."/>
            <person name="Miller A.N."/>
            <person name="Grigoriev I.V."/>
            <person name="Debuchy R."/>
            <person name="Gladieux P."/>
            <person name="Thoren M.H."/>
            <person name="Johannesson H."/>
        </authorList>
    </citation>
    <scope>NUCLEOTIDE SEQUENCE</scope>
    <source>
        <strain evidence="2">SMH4131-1</strain>
    </source>
</reference>
<gene>
    <name evidence="2" type="ORF">B0T19DRAFT_405850</name>
</gene>
<protein>
    <submittedName>
        <fullName evidence="2">Uncharacterized protein</fullName>
    </submittedName>
</protein>
<sequence>MNGAELRKPPCRQPAVEDMQQTWILLQRPQTPERQKFLSPNALPSAPGQVPRRLLPVPWEPALPWLPWKSACRPACPTPPPPCAPIQAHHRSVTDSKVANHVDLRLLHLPWRGKTPQILLLLHAVHSPGQHLNFSSPASASPAPDRRKGRASLQSSIHQTHPDLELCLPREQALQERLQAILFQVPRRDVVGDAAAAGFRLPADVRALSTAAAGATTARSR</sequence>
<reference evidence="2" key="1">
    <citation type="journal article" date="2023" name="Mol. Phylogenet. Evol.">
        <title>Genome-scale phylogeny and comparative genomics of the fungal order Sordariales.</title>
        <authorList>
            <person name="Hensen N."/>
            <person name="Bonometti L."/>
            <person name="Westerberg I."/>
            <person name="Brannstrom I.O."/>
            <person name="Guillou S."/>
            <person name="Cros-Aarteil S."/>
            <person name="Calhoun S."/>
            <person name="Haridas S."/>
            <person name="Kuo A."/>
            <person name="Mondo S."/>
            <person name="Pangilinan J."/>
            <person name="Riley R."/>
            <person name="LaButti K."/>
            <person name="Andreopoulos B."/>
            <person name="Lipzen A."/>
            <person name="Chen C."/>
            <person name="Yan M."/>
            <person name="Daum C."/>
            <person name="Ng V."/>
            <person name="Clum A."/>
            <person name="Steindorff A."/>
            <person name="Ohm R.A."/>
            <person name="Martin F."/>
            <person name="Silar P."/>
            <person name="Natvig D.O."/>
            <person name="Lalanne C."/>
            <person name="Gautier V."/>
            <person name="Ament-Velasquez S.L."/>
            <person name="Kruys A."/>
            <person name="Hutchinson M.I."/>
            <person name="Powell A.J."/>
            <person name="Barry K."/>
            <person name="Miller A.N."/>
            <person name="Grigoriev I.V."/>
            <person name="Debuchy R."/>
            <person name="Gladieux P."/>
            <person name="Hiltunen Thoren M."/>
            <person name="Johannesson H."/>
        </authorList>
    </citation>
    <scope>NUCLEOTIDE SEQUENCE</scope>
    <source>
        <strain evidence="2">SMH4131-1</strain>
    </source>
</reference>
<dbReference type="EMBL" id="JAUEPO010000001">
    <property type="protein sequence ID" value="KAK3335229.1"/>
    <property type="molecule type" value="Genomic_DNA"/>
</dbReference>